<dbReference type="EMBL" id="KL142412">
    <property type="protein sequence ID" value="KDR67774.1"/>
    <property type="molecule type" value="Genomic_DNA"/>
</dbReference>
<name>A0A067SJ53_GALM3</name>
<dbReference type="HOGENOM" id="CLU_2512793_0_0_1"/>
<dbReference type="Proteomes" id="UP000027222">
    <property type="component" value="Unassembled WGS sequence"/>
</dbReference>
<accession>A0A067SJ53</accession>
<dbReference type="AlphaFoldDB" id="A0A067SJ53"/>
<evidence type="ECO:0000313" key="1">
    <source>
        <dbReference type="EMBL" id="KDR67774.1"/>
    </source>
</evidence>
<proteinExistence type="predicted"/>
<reference evidence="2" key="1">
    <citation type="journal article" date="2014" name="Proc. Natl. Acad. Sci. U.S.A.">
        <title>Extensive sampling of basidiomycete genomes demonstrates inadequacy of the white-rot/brown-rot paradigm for wood decay fungi.</title>
        <authorList>
            <person name="Riley R."/>
            <person name="Salamov A.A."/>
            <person name="Brown D.W."/>
            <person name="Nagy L.G."/>
            <person name="Floudas D."/>
            <person name="Held B.W."/>
            <person name="Levasseur A."/>
            <person name="Lombard V."/>
            <person name="Morin E."/>
            <person name="Otillar R."/>
            <person name="Lindquist E.A."/>
            <person name="Sun H."/>
            <person name="LaButti K.M."/>
            <person name="Schmutz J."/>
            <person name="Jabbour D."/>
            <person name="Luo H."/>
            <person name="Baker S.E."/>
            <person name="Pisabarro A.G."/>
            <person name="Walton J.D."/>
            <person name="Blanchette R.A."/>
            <person name="Henrissat B."/>
            <person name="Martin F."/>
            <person name="Cullen D."/>
            <person name="Hibbett D.S."/>
            <person name="Grigoriev I.V."/>
        </authorList>
    </citation>
    <scope>NUCLEOTIDE SEQUENCE [LARGE SCALE GENOMIC DNA]</scope>
    <source>
        <strain evidence="2">CBS 339.88</strain>
    </source>
</reference>
<evidence type="ECO:0000313" key="2">
    <source>
        <dbReference type="Proteomes" id="UP000027222"/>
    </source>
</evidence>
<sequence>MLDARFSLPIYLRNTWDNFLCFLFFLLTFGLCEDQGSFVLFARRLFSSLISRARDTILIMIHDVDMTSLRFTCCHLVFQLGSVTG</sequence>
<keyword evidence="2" id="KW-1185">Reference proteome</keyword>
<organism evidence="1 2">
    <name type="scientific">Galerina marginata (strain CBS 339.88)</name>
    <dbReference type="NCBI Taxonomy" id="685588"/>
    <lineage>
        <taxon>Eukaryota</taxon>
        <taxon>Fungi</taxon>
        <taxon>Dikarya</taxon>
        <taxon>Basidiomycota</taxon>
        <taxon>Agaricomycotina</taxon>
        <taxon>Agaricomycetes</taxon>
        <taxon>Agaricomycetidae</taxon>
        <taxon>Agaricales</taxon>
        <taxon>Agaricineae</taxon>
        <taxon>Strophariaceae</taxon>
        <taxon>Galerina</taxon>
    </lineage>
</organism>
<gene>
    <name evidence="1" type="ORF">GALMADRAFT_1060847</name>
</gene>
<protein>
    <submittedName>
        <fullName evidence="1">Uncharacterized protein</fullName>
    </submittedName>
</protein>